<dbReference type="AlphaFoldDB" id="A0AAV2BGU8"/>
<evidence type="ECO:0008006" key="3">
    <source>
        <dbReference type="Google" id="ProtNLM"/>
    </source>
</evidence>
<accession>A0AAV2BGU8</accession>
<evidence type="ECO:0000313" key="2">
    <source>
        <dbReference type="Proteomes" id="UP001497382"/>
    </source>
</evidence>
<dbReference type="EMBL" id="CAXIEN010000364">
    <property type="protein sequence ID" value="CAL1295157.1"/>
    <property type="molecule type" value="Genomic_DNA"/>
</dbReference>
<comment type="caution">
    <text evidence="1">The sequence shown here is derived from an EMBL/GenBank/DDBJ whole genome shotgun (WGS) entry which is preliminary data.</text>
</comment>
<protein>
    <recommendedName>
        <fullName evidence="3">Photosystem II protein I</fullName>
    </recommendedName>
</protein>
<evidence type="ECO:0000313" key="1">
    <source>
        <dbReference type="EMBL" id="CAL1295157.1"/>
    </source>
</evidence>
<name>A0AAV2BGU8_9ARAC</name>
<dbReference type="Proteomes" id="UP001497382">
    <property type="component" value="Unassembled WGS sequence"/>
</dbReference>
<organism evidence="1 2">
    <name type="scientific">Larinioides sclopetarius</name>
    <dbReference type="NCBI Taxonomy" id="280406"/>
    <lineage>
        <taxon>Eukaryota</taxon>
        <taxon>Metazoa</taxon>
        <taxon>Ecdysozoa</taxon>
        <taxon>Arthropoda</taxon>
        <taxon>Chelicerata</taxon>
        <taxon>Arachnida</taxon>
        <taxon>Araneae</taxon>
        <taxon>Araneomorphae</taxon>
        <taxon>Entelegynae</taxon>
        <taxon>Araneoidea</taxon>
        <taxon>Araneidae</taxon>
        <taxon>Larinioides</taxon>
    </lineage>
</organism>
<proteinExistence type="predicted"/>
<sequence length="43" mass="5207">MIRKIYFKSMLVFRYSFYLVLSFKSHRACDLPESFTLKSLSRP</sequence>
<reference evidence="1 2" key="1">
    <citation type="submission" date="2024-04" db="EMBL/GenBank/DDBJ databases">
        <authorList>
            <person name="Rising A."/>
            <person name="Reimegard J."/>
            <person name="Sonavane S."/>
            <person name="Akerstrom W."/>
            <person name="Nylinder S."/>
            <person name="Hedman E."/>
            <person name="Kallberg Y."/>
        </authorList>
    </citation>
    <scope>NUCLEOTIDE SEQUENCE [LARGE SCALE GENOMIC DNA]</scope>
</reference>
<keyword evidence="2" id="KW-1185">Reference proteome</keyword>
<gene>
    <name evidence="1" type="ORF">LARSCL_LOCUS19127</name>
</gene>